<accession>A0A170Q9S2</accession>
<dbReference type="Gene3D" id="3.90.228.20">
    <property type="match status" value="1"/>
</dbReference>
<organism evidence="1">
    <name type="scientific">hydrothermal vent metagenome</name>
    <dbReference type="NCBI Taxonomy" id="652676"/>
    <lineage>
        <taxon>unclassified sequences</taxon>
        <taxon>metagenomes</taxon>
        <taxon>ecological metagenomes</taxon>
    </lineage>
</organism>
<dbReference type="GO" id="GO:0017076">
    <property type="term" value="F:purine nucleotide binding"/>
    <property type="evidence" value="ECO:0007669"/>
    <property type="project" value="InterPro"/>
</dbReference>
<name>A0A170Q9S2_9ZZZZ</name>
<reference evidence="1" key="1">
    <citation type="submission" date="2015-10" db="EMBL/GenBank/DDBJ databases">
        <authorList>
            <person name="Gilbert D.G."/>
        </authorList>
    </citation>
    <scope>NUCLEOTIDE SEQUENCE</scope>
</reference>
<sequence length="759" mass="84489">MSSQTQPTPGSSLAGPIAVPAFEKELDRLVALARKGHKPGATFNNPSEEWLISQMRVLQDLSEEEQQKYLDEASIIDEEAAEANAAGKAAGRAWPGVAIRLDTGGYGFFSQLGVVRRPDLTQYFIDGFAKNRDGVVFTTESQTLFTEVFGYINSYMEENLAAGDTIIQSDRQVGDAPGRSFHARQMLFGTRYMQIPLMWRQLTFPVSEELSHQEPDILEVSLPHWMEDLPMPEELKKRLRDAGLTQLVFKAPTKGLSLHLGFDYVGEHKMGPLSIAMFKVKQVDGLAIQAALSMARARTMSGQMKNTALITVGPSLHGKSTLTIMLELANSELAGRLKLKTDTEEGVYPMNDDIVLLQPLRDPVKNTKDGKQSTLYYGIDGTENNLYAMPFGLNKAEDPITFEAVRGTDEDPNSQETLENVPINLDSWSPNFLSNPVRNMRVTLSRTRLVARKGANDLLKKITNGRETEGVHVPIEDTDQVFWQAVMRQNTVVPPLRRLSSEQYIRILMYGEAVQMGAAIGAIGRPYVEYFSDPFIIGLEDENANSLYNIVKKIEEGGLSQQYFVFNTGGVGADTNDQASGANYKKIPRELTLMLQEALLRDAVKFEYEDLLGSDLAVAIVDEAGNEVFDLRNEWLPKNIYGEKDYSQRITELSRRRFYGESQEDKAGILRYTKVVNRLYDLSDIPVPSNERELAWLLSFFWNVDHAYGTLAELRAHVSEGDAPVADVLKKLQDMYAQATGNGLSLDGAAAAALSYLGF</sequence>
<dbReference type="GO" id="GO:0016301">
    <property type="term" value="F:kinase activity"/>
    <property type="evidence" value="ECO:0007669"/>
    <property type="project" value="UniProtKB-KW"/>
</dbReference>
<dbReference type="GO" id="GO:0006094">
    <property type="term" value="P:gluconeogenesis"/>
    <property type="evidence" value="ECO:0007669"/>
    <property type="project" value="InterPro"/>
</dbReference>
<evidence type="ECO:0000313" key="1">
    <source>
        <dbReference type="EMBL" id="CUV02043.1"/>
    </source>
</evidence>
<dbReference type="EMBL" id="FAXA01000169">
    <property type="protein sequence ID" value="CUV02043.1"/>
    <property type="molecule type" value="Genomic_DNA"/>
</dbReference>
<gene>
    <name evidence="1" type="ORF">MGWOODY_Clf2819</name>
</gene>
<keyword evidence="1" id="KW-0670">Pyruvate</keyword>
<proteinExistence type="predicted"/>
<dbReference type="SUPFAM" id="SSF53795">
    <property type="entry name" value="PEP carboxykinase-like"/>
    <property type="match status" value="1"/>
</dbReference>
<protein>
    <submittedName>
        <fullName evidence="1">Phosphoenolpyruvate carboxykinase</fullName>
    </submittedName>
</protein>
<dbReference type="AlphaFoldDB" id="A0A170Q9S2"/>
<dbReference type="InterPro" id="IPR013035">
    <property type="entry name" value="PEP_carboxykinase_C"/>
</dbReference>
<keyword evidence="1" id="KW-0808">Transferase</keyword>
<keyword evidence="1" id="KW-0418">Kinase</keyword>
<dbReference type="GO" id="GO:0004611">
    <property type="term" value="F:phosphoenolpyruvate carboxykinase activity"/>
    <property type="evidence" value="ECO:0007669"/>
    <property type="project" value="InterPro"/>
</dbReference>